<dbReference type="EMBL" id="BJMU01000016">
    <property type="protein sequence ID" value="GEB83709.1"/>
    <property type="molecule type" value="Genomic_DNA"/>
</dbReference>
<accession>A0A4Y3TQI3</accession>
<sequence length="207" mass="23467">MREPTTMNPSDQLPRVCQANADRFYQRVVITTLDQLPIHNVLAAGEAKTFEEFADNCAAHVDNYTANEAIKAFALTFDGMFERQLSRWATVYGVKAKTWDKLLKECAKIGSLDLRANDGMAGDLDEMHLVANVVRHGNGRSCHELRARVQSLWDNPSRDYYDLVPGPSPISDELRMQPNDLRRYACAVFRFWGNIDPLPHPALNPLY</sequence>
<name>A0A4Y3TQI3_9PROT</name>
<evidence type="ECO:0000313" key="1">
    <source>
        <dbReference type="EMBL" id="GEB83709.1"/>
    </source>
</evidence>
<dbReference type="AlphaFoldDB" id="A0A4Y3TQI3"/>
<dbReference type="RefSeq" id="WP_218026428.1">
    <property type="nucleotide sequence ID" value="NZ_BJMU01000016.1"/>
</dbReference>
<proteinExistence type="predicted"/>
<keyword evidence="2" id="KW-1185">Reference proteome</keyword>
<dbReference type="Proteomes" id="UP000317617">
    <property type="component" value="Unassembled WGS sequence"/>
</dbReference>
<comment type="caution">
    <text evidence="1">The sequence shown here is derived from an EMBL/GenBank/DDBJ whole genome shotgun (WGS) entry which is preliminary data.</text>
</comment>
<organism evidence="1 2">
    <name type="scientific">Acetobacter orleanensis</name>
    <dbReference type="NCBI Taxonomy" id="104099"/>
    <lineage>
        <taxon>Bacteria</taxon>
        <taxon>Pseudomonadati</taxon>
        <taxon>Pseudomonadota</taxon>
        <taxon>Alphaproteobacteria</taxon>
        <taxon>Acetobacterales</taxon>
        <taxon>Acetobacteraceae</taxon>
        <taxon>Acetobacter</taxon>
    </lineage>
</organism>
<gene>
    <name evidence="1" type="ORF">AOR01nite_21860</name>
</gene>
<reference evidence="1 2" key="1">
    <citation type="submission" date="2019-06" db="EMBL/GenBank/DDBJ databases">
        <title>Whole genome shotgun sequence of Acetobacter orleanensis NBRC 13752.</title>
        <authorList>
            <person name="Hosoyama A."/>
            <person name="Uohara A."/>
            <person name="Ohji S."/>
            <person name="Ichikawa N."/>
        </authorList>
    </citation>
    <scope>NUCLEOTIDE SEQUENCE [LARGE SCALE GENOMIC DNA]</scope>
    <source>
        <strain evidence="1 2">NBRC 13752</strain>
    </source>
</reference>
<protein>
    <submittedName>
        <fullName evidence="1">Uncharacterized protein</fullName>
    </submittedName>
</protein>
<evidence type="ECO:0000313" key="2">
    <source>
        <dbReference type="Proteomes" id="UP000317617"/>
    </source>
</evidence>